<accession>A0A449BSW0</accession>
<organism evidence="2 3">
    <name type="scientific">Plasmodium vinckei vinckei</name>
    <dbReference type="NCBI Taxonomy" id="54757"/>
    <lineage>
        <taxon>Eukaryota</taxon>
        <taxon>Sar</taxon>
        <taxon>Alveolata</taxon>
        <taxon>Apicomplexa</taxon>
        <taxon>Aconoidasida</taxon>
        <taxon>Haemosporida</taxon>
        <taxon>Plasmodiidae</taxon>
        <taxon>Plasmodium</taxon>
        <taxon>Plasmodium (Vinckeia)</taxon>
    </lineage>
</organism>
<dbReference type="AlphaFoldDB" id="A0A449BSW0"/>
<dbReference type="OrthoDB" id="372896at2759"/>
<sequence length="90" mass="10677">MVQNLKVKIMKKKITERKNKSKKPQKIKEKFVVKSLRKKSKLVKINKIEETAKKMCVSTYNNLKFLIPKESEKKKNQTEDIQSQSLRNDI</sequence>
<dbReference type="RefSeq" id="XP_037490462.1">
    <property type="nucleotide sequence ID" value="XM_037634357.1"/>
</dbReference>
<proteinExistence type="predicted"/>
<reference evidence="2 3" key="1">
    <citation type="submission" date="2019-01" db="EMBL/GenBank/DDBJ databases">
        <authorList>
            <person name="Ramaprasad A."/>
        </authorList>
    </citation>
    <scope>NUCLEOTIDE SEQUENCE [LARGE SCALE GENOMIC DNA]</scope>
</reference>
<dbReference type="EMBL" id="LR215065">
    <property type="protein sequence ID" value="VEV56531.1"/>
    <property type="molecule type" value="Genomic_DNA"/>
</dbReference>
<dbReference type="GeneID" id="59893046"/>
<dbReference type="Proteomes" id="UP000290582">
    <property type="component" value="Chromosome PVVCY_09"/>
</dbReference>
<dbReference type="VEuPathDB" id="PlasmoDB:PVVCY_0903420"/>
<dbReference type="KEGG" id="pvv:PVVCY_0903420"/>
<evidence type="ECO:0000256" key="1">
    <source>
        <dbReference type="SAM" id="MobiDB-lite"/>
    </source>
</evidence>
<name>A0A449BSW0_PLAVN</name>
<evidence type="ECO:0000313" key="2">
    <source>
        <dbReference type="EMBL" id="VEV56531.1"/>
    </source>
</evidence>
<evidence type="ECO:0000313" key="3">
    <source>
        <dbReference type="Proteomes" id="UP000290582"/>
    </source>
</evidence>
<feature type="region of interest" description="Disordered" evidence="1">
    <location>
        <begin position="71"/>
        <end position="90"/>
    </location>
</feature>
<feature type="compositionally biased region" description="Polar residues" evidence="1">
    <location>
        <begin position="79"/>
        <end position="90"/>
    </location>
</feature>
<gene>
    <name evidence="2" type="ORF">PVVCY_0903420</name>
</gene>
<protein>
    <submittedName>
        <fullName evidence="2">Uncharacterized protein</fullName>
    </submittedName>
</protein>